<dbReference type="Proteomes" id="UP000019464">
    <property type="component" value="Unassembled WGS sequence"/>
</dbReference>
<reference evidence="3" key="1">
    <citation type="submission" date="2012-11" db="EMBL/GenBank/DDBJ databases">
        <authorList>
            <person name="Singh A."/>
            <person name="Pinnaka A.K."/>
            <person name="Vaidya B."/>
        </authorList>
    </citation>
    <scope>NUCLEOTIDE SEQUENCE [LARGE SCALE GENOMIC DNA]</scope>
    <source>
        <strain evidence="3">AK23</strain>
    </source>
</reference>
<protein>
    <recommendedName>
        <fullName evidence="1">Transposase DDE domain-containing protein</fullName>
    </recommendedName>
</protein>
<name>W9V0K1_9GAMM</name>
<gene>
    <name evidence="2" type="ORF">D791_03344</name>
</gene>
<dbReference type="Pfam" id="PF13701">
    <property type="entry name" value="DDE_Tnp_1_4"/>
    <property type="match status" value="1"/>
</dbReference>
<dbReference type="STRING" id="1229521.D791_03344"/>
<comment type="caution">
    <text evidence="2">The sequence shown here is derived from an EMBL/GenBank/DDBJ whole genome shotgun (WGS) entry which is preliminary data.</text>
</comment>
<feature type="domain" description="Transposase DDE" evidence="1">
    <location>
        <begin position="12"/>
        <end position="112"/>
    </location>
</feature>
<proteinExistence type="predicted"/>
<dbReference type="EMBL" id="AONB01000021">
    <property type="protein sequence ID" value="EXJ09672.1"/>
    <property type="molecule type" value="Genomic_DNA"/>
</dbReference>
<evidence type="ECO:0000313" key="2">
    <source>
        <dbReference type="EMBL" id="EXJ09672.1"/>
    </source>
</evidence>
<evidence type="ECO:0000259" key="1">
    <source>
        <dbReference type="Pfam" id="PF13701"/>
    </source>
</evidence>
<keyword evidence="3" id="KW-1185">Reference proteome</keyword>
<evidence type="ECO:0000313" key="3">
    <source>
        <dbReference type="Proteomes" id="UP000019464"/>
    </source>
</evidence>
<organism evidence="2 3">
    <name type="scientific">Nitrincola nitratireducens</name>
    <dbReference type="NCBI Taxonomy" id="1229521"/>
    <lineage>
        <taxon>Bacteria</taxon>
        <taxon>Pseudomonadati</taxon>
        <taxon>Pseudomonadota</taxon>
        <taxon>Gammaproteobacteria</taxon>
        <taxon>Oceanospirillales</taxon>
        <taxon>Oceanospirillaceae</taxon>
        <taxon>Nitrincola</taxon>
    </lineage>
</organism>
<reference evidence="2 3" key="2">
    <citation type="journal article" date="2015" name="Syst. Appl. Microbiol.">
        <title>Nitrincola nitratireducens sp. nov. isolated from a haloalkaline crater lake.</title>
        <authorList>
            <person name="Singh A."/>
            <person name="Vaidya B."/>
            <person name="Tanuku N.R."/>
            <person name="Pinnaka A.K."/>
        </authorList>
    </citation>
    <scope>NUCLEOTIDE SEQUENCE [LARGE SCALE GENOMIC DNA]</scope>
    <source>
        <strain evidence="2 3">AK23</strain>
    </source>
</reference>
<sequence length="119" mass="13369">MSKMLPQTIQFSSLSRHKIEAQFSGGHITSDAGLLLLREVDRQLGLTDRLARKLVDWRESGKVKHSLKAMLRQRLLCIAAGYCDLNDHTQLRQDMARQTLVESLQMLASCSTSVASSLR</sequence>
<dbReference type="InterPro" id="IPR025668">
    <property type="entry name" value="Tnp_DDE_dom"/>
</dbReference>
<dbReference type="AlphaFoldDB" id="W9V0K1"/>
<accession>W9V0K1</accession>
<dbReference type="PATRIC" id="fig|1229521.3.peg.3377"/>